<dbReference type="Proteomes" id="UP001597151">
    <property type="component" value="Unassembled WGS sequence"/>
</dbReference>
<evidence type="ECO:0000313" key="1">
    <source>
        <dbReference type="EMBL" id="MFD1194725.1"/>
    </source>
</evidence>
<evidence type="ECO:0000313" key="2">
    <source>
        <dbReference type="Proteomes" id="UP001597151"/>
    </source>
</evidence>
<dbReference type="InterPro" id="IPR025444">
    <property type="entry name" value="Monooxy_af470"/>
</dbReference>
<comment type="caution">
    <text evidence="1">The sequence shown here is derived from an EMBL/GenBank/DDBJ whole genome shotgun (WGS) entry which is preliminary data.</text>
</comment>
<dbReference type="RefSeq" id="WP_380790571.1">
    <property type="nucleotide sequence ID" value="NZ_JBHTKR010000003.1"/>
</dbReference>
<proteinExistence type="predicted"/>
<protein>
    <submittedName>
        <fullName evidence="1">DUF4188 domain-containing protein</fullName>
    </submittedName>
</protein>
<reference evidence="2" key="1">
    <citation type="journal article" date="2019" name="Int. J. Syst. Evol. Microbiol.">
        <title>The Global Catalogue of Microorganisms (GCM) 10K type strain sequencing project: providing services to taxonomists for standard genome sequencing and annotation.</title>
        <authorList>
            <consortium name="The Broad Institute Genomics Platform"/>
            <consortium name="The Broad Institute Genome Sequencing Center for Infectious Disease"/>
            <person name="Wu L."/>
            <person name="Ma J."/>
        </authorList>
    </citation>
    <scope>NUCLEOTIDE SEQUENCE [LARGE SCALE GENOMIC DNA]</scope>
    <source>
        <strain evidence="2">CCUG 55328</strain>
    </source>
</reference>
<name>A0ABW3TD89_9RHOB</name>
<sequence>MAKVSSERLAAHIEGDFVVFLIGFRINKPWKLHKWLPVFFAMPKMLKELDALPSDETGFLGHTGLSMGVIAQYWRSFDHLESYARSKENAHFPAWAAFNKRMKSSRDDVGIWHETFQVKAGQYEAVYSGMPPFGLGKASELVPATGNRSEARMRLNG</sequence>
<gene>
    <name evidence="1" type="ORF">ACFQ3C_08580</name>
</gene>
<keyword evidence="2" id="KW-1185">Reference proteome</keyword>
<organism evidence="1 2">
    <name type="scientific">Seohaeicola saemankumensis</name>
    <dbReference type="NCBI Taxonomy" id="481181"/>
    <lineage>
        <taxon>Bacteria</taxon>
        <taxon>Pseudomonadati</taxon>
        <taxon>Pseudomonadota</taxon>
        <taxon>Alphaproteobacteria</taxon>
        <taxon>Rhodobacterales</taxon>
        <taxon>Roseobacteraceae</taxon>
        <taxon>Seohaeicola</taxon>
    </lineage>
</organism>
<dbReference type="Pfam" id="PF13826">
    <property type="entry name" value="Monooxy_af470-like"/>
    <property type="match status" value="1"/>
</dbReference>
<accession>A0ABW3TD89</accession>
<dbReference type="EMBL" id="JBHTKR010000003">
    <property type="protein sequence ID" value="MFD1194725.1"/>
    <property type="molecule type" value="Genomic_DNA"/>
</dbReference>